<protein>
    <recommendedName>
        <fullName evidence="1">DUF7146 domain-containing protein</fullName>
    </recommendedName>
</protein>
<name>A0ABW4TYS5_9SPHN</name>
<feature type="domain" description="DUF7146" evidence="1">
    <location>
        <begin position="134"/>
        <end position="252"/>
    </location>
</feature>
<gene>
    <name evidence="2" type="ORF">ACFSGX_14015</name>
</gene>
<dbReference type="Gene3D" id="3.90.580.10">
    <property type="entry name" value="Zinc finger, CHC2-type domain"/>
    <property type="match status" value="1"/>
</dbReference>
<keyword evidence="3" id="KW-1185">Reference proteome</keyword>
<dbReference type="Pfam" id="PF23639">
    <property type="entry name" value="DUF7146"/>
    <property type="match status" value="1"/>
</dbReference>
<reference evidence="3" key="1">
    <citation type="journal article" date="2019" name="Int. J. Syst. Evol. Microbiol.">
        <title>The Global Catalogue of Microorganisms (GCM) 10K type strain sequencing project: providing services to taxonomists for standard genome sequencing and annotation.</title>
        <authorList>
            <consortium name="The Broad Institute Genomics Platform"/>
            <consortium name="The Broad Institute Genome Sequencing Center for Infectious Disease"/>
            <person name="Wu L."/>
            <person name="Ma J."/>
        </authorList>
    </citation>
    <scope>NUCLEOTIDE SEQUENCE [LARGE SCALE GENOMIC DNA]</scope>
    <source>
        <strain evidence="3">CGMCC 1.12702</strain>
    </source>
</reference>
<dbReference type="InterPro" id="IPR036977">
    <property type="entry name" value="DNA_primase_Znf_CHC2"/>
</dbReference>
<dbReference type="EMBL" id="JBHUGS010000004">
    <property type="protein sequence ID" value="MFD1951885.1"/>
    <property type="molecule type" value="Genomic_DNA"/>
</dbReference>
<dbReference type="InterPro" id="IPR055570">
    <property type="entry name" value="DUF7146"/>
</dbReference>
<comment type="caution">
    <text evidence="2">The sequence shown here is derived from an EMBL/GenBank/DDBJ whole genome shotgun (WGS) entry which is preliminary data.</text>
</comment>
<evidence type="ECO:0000313" key="2">
    <source>
        <dbReference type="EMBL" id="MFD1951885.1"/>
    </source>
</evidence>
<accession>A0ABW4TYS5</accession>
<proteinExistence type="predicted"/>
<dbReference type="RefSeq" id="WP_380930849.1">
    <property type="nucleotide sequence ID" value="NZ_JBHUGS010000004.1"/>
</dbReference>
<evidence type="ECO:0000313" key="3">
    <source>
        <dbReference type="Proteomes" id="UP001597400"/>
    </source>
</evidence>
<organism evidence="2 3">
    <name type="scientific">Sphingomonas arantia</name>
    <dbReference type="NCBI Taxonomy" id="1460676"/>
    <lineage>
        <taxon>Bacteria</taxon>
        <taxon>Pseudomonadati</taxon>
        <taxon>Pseudomonadota</taxon>
        <taxon>Alphaproteobacteria</taxon>
        <taxon>Sphingomonadales</taxon>
        <taxon>Sphingomonadaceae</taxon>
        <taxon>Sphingomonas</taxon>
    </lineage>
</organism>
<evidence type="ECO:0000259" key="1">
    <source>
        <dbReference type="Pfam" id="PF23639"/>
    </source>
</evidence>
<sequence length="411" mass="44363">MNHADPDLFQRARKVSAGEVAARHDVKLALRGRYLRGPCPFCGAGERSKSDAFQAEDKGPFWLCHACQRGGDAILLEAILGGHGEDGAARYAAAKVLAGDAERILVARAARETERAERSAAHGDRVDSAVVGTHIWNTAQPARDEIVEAWLRSRGLDPDGLPGAIDLLRYHPRCPVLPWREGADPEAGWTAPAMIVRMDVVLGTRFSRLVDRVGVHATYLAPHGRAKAVLRMRDGSEVAARKMWGPARGAGCWLTPIDGEPSSGPLLVGEGIETVWSMAQQMIAAGRPVRALAVLSLGNLEGGLMKDARGAIPLWAIQSDPLKPPLTIPDAGDVVVLVDADMKPLRDRLIQRTRGARRERGEIGTLQRAEICASLAVQAWRRTPGVGTVSARRPPLGMDFNDHIRSEGRVA</sequence>
<dbReference type="SUPFAM" id="SSF57783">
    <property type="entry name" value="Zinc beta-ribbon"/>
    <property type="match status" value="1"/>
</dbReference>
<dbReference type="Proteomes" id="UP001597400">
    <property type="component" value="Unassembled WGS sequence"/>
</dbReference>